<keyword evidence="2" id="KW-0472">Membrane</keyword>
<dbReference type="Proteomes" id="UP001055247">
    <property type="component" value="Unassembled WGS sequence"/>
</dbReference>
<dbReference type="SUPFAM" id="SSF81585">
    <property type="entry name" value="PsbU/PolX domain-like"/>
    <property type="match status" value="1"/>
</dbReference>
<reference evidence="3" key="1">
    <citation type="journal article" date="2016" name="Front. Microbiol.">
        <title>Genome Sequence of the Piezophilic, Mesophilic Sulfate-Reducing Bacterium Desulfovibrio indicus J2T.</title>
        <authorList>
            <person name="Cao J."/>
            <person name="Maignien L."/>
            <person name="Shao Z."/>
            <person name="Alain K."/>
            <person name="Jebbar M."/>
        </authorList>
    </citation>
    <scope>NUCLEOTIDE SEQUENCE</scope>
    <source>
        <strain evidence="3">DSM 16372</strain>
    </source>
</reference>
<evidence type="ECO:0000256" key="1">
    <source>
        <dbReference type="SAM" id="MobiDB-lite"/>
    </source>
</evidence>
<dbReference type="Pfam" id="PF12836">
    <property type="entry name" value="HHH_3"/>
    <property type="match status" value="1"/>
</dbReference>
<dbReference type="EMBL" id="BPQO01000005">
    <property type="protein sequence ID" value="GJD88095.1"/>
    <property type="molecule type" value="Genomic_DNA"/>
</dbReference>
<dbReference type="AlphaFoldDB" id="A0AAV4ZJV6"/>
<reference evidence="3" key="2">
    <citation type="submission" date="2021-08" db="EMBL/GenBank/DDBJ databases">
        <authorList>
            <person name="Tani A."/>
            <person name="Ola A."/>
            <person name="Ogura Y."/>
            <person name="Katsura K."/>
            <person name="Hayashi T."/>
        </authorList>
    </citation>
    <scope>NUCLEOTIDE SEQUENCE</scope>
    <source>
        <strain evidence="3">DSM 16372</strain>
    </source>
</reference>
<evidence type="ECO:0000313" key="4">
    <source>
        <dbReference type="Proteomes" id="UP001055247"/>
    </source>
</evidence>
<proteinExistence type="predicted"/>
<name>A0AAV4ZJV6_9HYPH</name>
<organism evidence="3 4">
    <name type="scientific">Methylobacterium hispanicum</name>
    <dbReference type="NCBI Taxonomy" id="270350"/>
    <lineage>
        <taxon>Bacteria</taxon>
        <taxon>Pseudomonadati</taxon>
        <taxon>Pseudomonadota</taxon>
        <taxon>Alphaproteobacteria</taxon>
        <taxon>Hyphomicrobiales</taxon>
        <taxon>Methylobacteriaceae</taxon>
        <taxon>Methylobacterium</taxon>
    </lineage>
</organism>
<sequence>MLSGSAIVRVSVLLVVAGLLAALMQYLWLRGTGEAPAEVPTVAAPVRERAPEPAPETGAAPEAARPPALREPDRAQAQAPAQAPAQVPAQARAPEPAPLPPPAPDPTVPAQESADPRAVALVDLNTATLAQLNALKGGGTIGRAIIQRRPYGAVDQLLSKRVLSRATYERIKDQVTVQ</sequence>
<dbReference type="RefSeq" id="WP_066921811.1">
    <property type="nucleotide sequence ID" value="NZ_BPQO01000005.1"/>
</dbReference>
<evidence type="ECO:0008006" key="5">
    <source>
        <dbReference type="Google" id="ProtNLM"/>
    </source>
</evidence>
<evidence type="ECO:0000256" key="2">
    <source>
        <dbReference type="SAM" id="Phobius"/>
    </source>
</evidence>
<keyword evidence="4" id="KW-1185">Reference proteome</keyword>
<feature type="compositionally biased region" description="Low complexity" evidence="1">
    <location>
        <begin position="75"/>
        <end position="94"/>
    </location>
</feature>
<feature type="compositionally biased region" description="Pro residues" evidence="1">
    <location>
        <begin position="95"/>
        <end position="107"/>
    </location>
</feature>
<feature type="transmembrane region" description="Helical" evidence="2">
    <location>
        <begin position="6"/>
        <end position="29"/>
    </location>
</feature>
<comment type="caution">
    <text evidence="3">The sequence shown here is derived from an EMBL/GenBank/DDBJ whole genome shotgun (WGS) entry which is preliminary data.</text>
</comment>
<protein>
    <recommendedName>
        <fullName evidence="5">DNA uptake protein</fullName>
    </recommendedName>
</protein>
<keyword evidence="2" id="KW-1133">Transmembrane helix</keyword>
<feature type="region of interest" description="Disordered" evidence="1">
    <location>
        <begin position="43"/>
        <end position="114"/>
    </location>
</feature>
<feature type="compositionally biased region" description="Low complexity" evidence="1">
    <location>
        <begin position="55"/>
        <end position="67"/>
    </location>
</feature>
<evidence type="ECO:0000313" key="3">
    <source>
        <dbReference type="EMBL" id="GJD88095.1"/>
    </source>
</evidence>
<accession>A0AAV4ZJV6</accession>
<gene>
    <name evidence="3" type="ORF">BHAOGJBA_1606</name>
</gene>
<keyword evidence="2" id="KW-0812">Transmembrane</keyword>
<dbReference type="Gene3D" id="1.10.150.320">
    <property type="entry name" value="Photosystem II 12 kDa extrinsic protein"/>
    <property type="match status" value="1"/>
</dbReference>